<organism evidence="1 2">
    <name type="scientific">Ulvibacter litoralis</name>
    <dbReference type="NCBI Taxonomy" id="227084"/>
    <lineage>
        <taxon>Bacteria</taxon>
        <taxon>Pseudomonadati</taxon>
        <taxon>Bacteroidota</taxon>
        <taxon>Flavobacteriia</taxon>
        <taxon>Flavobacteriales</taxon>
        <taxon>Flavobacteriaceae</taxon>
        <taxon>Ulvibacter</taxon>
    </lineage>
</organism>
<dbReference type="InterPro" id="IPR012657">
    <property type="entry name" value="23S_rRNA-intervening_sequence"/>
</dbReference>
<name>A0A1G7HNC6_9FLAO</name>
<dbReference type="SUPFAM" id="SSF158446">
    <property type="entry name" value="IVS-encoded protein-like"/>
    <property type="match status" value="1"/>
</dbReference>
<dbReference type="Proteomes" id="UP000199321">
    <property type="component" value="Unassembled WGS sequence"/>
</dbReference>
<evidence type="ECO:0000313" key="1">
    <source>
        <dbReference type="EMBL" id="SDF01970.1"/>
    </source>
</evidence>
<dbReference type="PANTHER" id="PTHR38471:SF2">
    <property type="entry name" value="FOUR HELIX BUNDLE PROTEIN"/>
    <property type="match status" value="1"/>
</dbReference>
<keyword evidence="2" id="KW-1185">Reference proteome</keyword>
<dbReference type="NCBIfam" id="TIGR02436">
    <property type="entry name" value="four helix bundle protein"/>
    <property type="match status" value="1"/>
</dbReference>
<accession>A0A1G7HNC6</accession>
<sequence>MRRAAVSIPSNIAEGAARRGDKEFIHYLYTSLGSCMELETQLIISKNLTFATQEDLDKSLST</sequence>
<reference evidence="1 2" key="1">
    <citation type="submission" date="2016-10" db="EMBL/GenBank/DDBJ databases">
        <authorList>
            <person name="de Groot N.N."/>
        </authorList>
    </citation>
    <scope>NUCLEOTIDE SEQUENCE [LARGE SCALE GENOMIC DNA]</scope>
    <source>
        <strain evidence="1 2">DSM 16195</strain>
    </source>
</reference>
<gene>
    <name evidence="1" type="ORF">SAMN05421855_104197</name>
</gene>
<dbReference type="PANTHER" id="PTHR38471">
    <property type="entry name" value="FOUR HELIX BUNDLE PROTEIN"/>
    <property type="match status" value="1"/>
</dbReference>
<dbReference type="EMBL" id="FNBA01000004">
    <property type="protein sequence ID" value="SDF01970.1"/>
    <property type="molecule type" value="Genomic_DNA"/>
</dbReference>
<dbReference type="Gene3D" id="1.20.1440.60">
    <property type="entry name" value="23S rRNA-intervening sequence"/>
    <property type="match status" value="1"/>
</dbReference>
<evidence type="ECO:0000313" key="2">
    <source>
        <dbReference type="Proteomes" id="UP000199321"/>
    </source>
</evidence>
<protein>
    <submittedName>
        <fullName evidence="1">Four helix bundle protein</fullName>
    </submittedName>
</protein>
<dbReference type="AlphaFoldDB" id="A0A1G7HNC6"/>
<dbReference type="CDD" id="cd16377">
    <property type="entry name" value="23S_rRNA_IVP_like"/>
    <property type="match status" value="1"/>
</dbReference>
<dbReference type="InterPro" id="IPR036583">
    <property type="entry name" value="23S_rRNA_IVS_sf"/>
</dbReference>
<dbReference type="PROSITE" id="PS51257">
    <property type="entry name" value="PROKAR_LIPOPROTEIN"/>
    <property type="match status" value="1"/>
</dbReference>
<dbReference type="STRING" id="227084.SAMN05421855_104197"/>
<proteinExistence type="predicted"/>
<dbReference type="Pfam" id="PF05635">
    <property type="entry name" value="23S_rRNA_IVP"/>
    <property type="match status" value="1"/>
</dbReference>